<gene>
    <name evidence="1" type="ORF">DPMN_075603</name>
</gene>
<evidence type="ECO:0000313" key="2">
    <source>
        <dbReference type="Proteomes" id="UP000828390"/>
    </source>
</evidence>
<name>A0A9D3YIF6_DREPO</name>
<protein>
    <submittedName>
        <fullName evidence="1">Uncharacterized protein</fullName>
    </submittedName>
</protein>
<keyword evidence="2" id="KW-1185">Reference proteome</keyword>
<reference evidence="1" key="1">
    <citation type="journal article" date="2019" name="bioRxiv">
        <title>The Genome of the Zebra Mussel, Dreissena polymorpha: A Resource for Invasive Species Research.</title>
        <authorList>
            <person name="McCartney M.A."/>
            <person name="Auch B."/>
            <person name="Kono T."/>
            <person name="Mallez S."/>
            <person name="Zhang Y."/>
            <person name="Obille A."/>
            <person name="Becker A."/>
            <person name="Abrahante J.E."/>
            <person name="Garbe J."/>
            <person name="Badalamenti J.P."/>
            <person name="Herman A."/>
            <person name="Mangelson H."/>
            <person name="Liachko I."/>
            <person name="Sullivan S."/>
            <person name="Sone E.D."/>
            <person name="Koren S."/>
            <person name="Silverstein K.A.T."/>
            <person name="Beckman K.B."/>
            <person name="Gohl D.M."/>
        </authorList>
    </citation>
    <scope>NUCLEOTIDE SEQUENCE</scope>
    <source>
        <strain evidence="1">Duluth1</strain>
        <tissue evidence="1">Whole animal</tissue>
    </source>
</reference>
<organism evidence="1 2">
    <name type="scientific">Dreissena polymorpha</name>
    <name type="common">Zebra mussel</name>
    <name type="synonym">Mytilus polymorpha</name>
    <dbReference type="NCBI Taxonomy" id="45954"/>
    <lineage>
        <taxon>Eukaryota</taxon>
        <taxon>Metazoa</taxon>
        <taxon>Spiralia</taxon>
        <taxon>Lophotrochozoa</taxon>
        <taxon>Mollusca</taxon>
        <taxon>Bivalvia</taxon>
        <taxon>Autobranchia</taxon>
        <taxon>Heteroconchia</taxon>
        <taxon>Euheterodonta</taxon>
        <taxon>Imparidentia</taxon>
        <taxon>Neoheterodontei</taxon>
        <taxon>Myida</taxon>
        <taxon>Dreissenoidea</taxon>
        <taxon>Dreissenidae</taxon>
        <taxon>Dreissena</taxon>
    </lineage>
</organism>
<accession>A0A9D3YIF6</accession>
<dbReference type="AlphaFoldDB" id="A0A9D3YIF6"/>
<evidence type="ECO:0000313" key="1">
    <source>
        <dbReference type="EMBL" id="KAH3700626.1"/>
    </source>
</evidence>
<comment type="caution">
    <text evidence="1">The sequence shown here is derived from an EMBL/GenBank/DDBJ whole genome shotgun (WGS) entry which is preliminary data.</text>
</comment>
<reference evidence="1" key="2">
    <citation type="submission" date="2020-11" db="EMBL/GenBank/DDBJ databases">
        <authorList>
            <person name="McCartney M.A."/>
            <person name="Auch B."/>
            <person name="Kono T."/>
            <person name="Mallez S."/>
            <person name="Becker A."/>
            <person name="Gohl D.M."/>
            <person name="Silverstein K.A.T."/>
            <person name="Koren S."/>
            <person name="Bechman K.B."/>
            <person name="Herman A."/>
            <person name="Abrahante J.E."/>
            <person name="Garbe J."/>
        </authorList>
    </citation>
    <scope>NUCLEOTIDE SEQUENCE</scope>
    <source>
        <strain evidence="1">Duluth1</strain>
        <tissue evidence="1">Whole animal</tissue>
    </source>
</reference>
<sequence length="220" mass="24947">MSNDRLYKLEHRQPHSFIKGGNINLASSQLTRKKRPPDGGYVFQPSGIIFELVQDIIGKNLLTKFHKDRIINVVSRVYTMKNAPPPVGDVFQATATIFKLILDIIGTNFLTKFHENRKINLAIDIVRRKTHDGQMAITKDHHQHIILKRATSPFLSSFKLIQTIIGTNVLTNFHEDLVSLLSEKKTAPCPGGHVFQGSLTIIEMGRDIIRTMLRAKFLKI</sequence>
<proteinExistence type="predicted"/>
<dbReference type="EMBL" id="JAIWYP010000015">
    <property type="protein sequence ID" value="KAH3700626.1"/>
    <property type="molecule type" value="Genomic_DNA"/>
</dbReference>
<dbReference type="Proteomes" id="UP000828390">
    <property type="component" value="Unassembled WGS sequence"/>
</dbReference>